<keyword evidence="4" id="KW-1185">Reference proteome</keyword>
<dbReference type="Gene3D" id="2.10.25.10">
    <property type="entry name" value="Laminin"/>
    <property type="match status" value="2"/>
</dbReference>
<dbReference type="Proteomes" id="UP000663828">
    <property type="component" value="Unassembled WGS sequence"/>
</dbReference>
<evidence type="ECO:0000313" key="3">
    <source>
        <dbReference type="EMBL" id="CAF1130016.1"/>
    </source>
</evidence>
<sequence length="171" mass="19442">MKASKMCLFTKLDGNTVPNPEKNGTSNRINLSQVEQIQVRNSLCIFLGPNYCMNGGICYANEQGFGCHCPYDYAGKRCEYRSRCFQYCLNEGFCYFTNNGEPKYFCQPHFEGDRCERSRTTCSMMSANYCKPGVCITNGDFSFCLCPPEFTGERCEISLISTTTETPREYC</sequence>
<reference evidence="3" key="1">
    <citation type="submission" date="2021-02" db="EMBL/GenBank/DDBJ databases">
        <authorList>
            <person name="Nowell W R."/>
        </authorList>
    </citation>
    <scope>NUCLEOTIDE SEQUENCE</scope>
</reference>
<feature type="disulfide bond" evidence="1">
    <location>
        <begin position="106"/>
        <end position="115"/>
    </location>
</feature>
<dbReference type="InterPro" id="IPR000742">
    <property type="entry name" value="EGF"/>
</dbReference>
<evidence type="ECO:0000313" key="4">
    <source>
        <dbReference type="Proteomes" id="UP000663828"/>
    </source>
</evidence>
<name>A0A814R780_ADIRI</name>
<dbReference type="SUPFAM" id="SSF57196">
    <property type="entry name" value="EGF/Laminin"/>
    <property type="match status" value="2"/>
</dbReference>
<dbReference type="PANTHER" id="PTHR24033:SF232">
    <property type="entry name" value="LAMININ SUBUNIT GAMMA-2-RELATED"/>
    <property type="match status" value="1"/>
</dbReference>
<dbReference type="AlphaFoldDB" id="A0A814R780"/>
<feature type="domain" description="EGF-like" evidence="2">
    <location>
        <begin position="80"/>
        <end position="116"/>
    </location>
</feature>
<dbReference type="EMBL" id="CAJNOR010001367">
    <property type="protein sequence ID" value="CAF1130016.1"/>
    <property type="molecule type" value="Genomic_DNA"/>
</dbReference>
<organism evidence="3 4">
    <name type="scientific">Adineta ricciae</name>
    <name type="common">Rotifer</name>
    <dbReference type="NCBI Taxonomy" id="249248"/>
    <lineage>
        <taxon>Eukaryota</taxon>
        <taxon>Metazoa</taxon>
        <taxon>Spiralia</taxon>
        <taxon>Gnathifera</taxon>
        <taxon>Rotifera</taxon>
        <taxon>Eurotatoria</taxon>
        <taxon>Bdelloidea</taxon>
        <taxon>Adinetida</taxon>
        <taxon>Adinetidae</taxon>
        <taxon>Adineta</taxon>
    </lineage>
</organism>
<dbReference type="PROSITE" id="PS00022">
    <property type="entry name" value="EGF_1"/>
    <property type="match status" value="2"/>
</dbReference>
<dbReference type="SMART" id="SM00181">
    <property type="entry name" value="EGF"/>
    <property type="match status" value="3"/>
</dbReference>
<feature type="disulfide bond" evidence="1">
    <location>
        <begin position="146"/>
        <end position="155"/>
    </location>
</feature>
<gene>
    <name evidence="3" type="ORF">XAT740_LOCUS19850</name>
</gene>
<comment type="caution">
    <text evidence="1">Lacks conserved residue(s) required for the propagation of feature annotation.</text>
</comment>
<feature type="disulfide bond" evidence="1">
    <location>
        <begin position="69"/>
        <end position="78"/>
    </location>
</feature>
<keyword evidence="1" id="KW-0245">EGF-like domain</keyword>
<feature type="domain" description="EGF-like" evidence="2">
    <location>
        <begin position="40"/>
        <end position="79"/>
    </location>
</feature>
<feature type="disulfide bond" evidence="1">
    <location>
        <begin position="84"/>
        <end position="94"/>
    </location>
</feature>
<accession>A0A814R780</accession>
<dbReference type="PROSITE" id="PS50026">
    <property type="entry name" value="EGF_3"/>
    <property type="match status" value="3"/>
</dbReference>
<protein>
    <recommendedName>
        <fullName evidence="2">EGF-like domain-containing protein</fullName>
    </recommendedName>
</protein>
<feature type="domain" description="EGF-like" evidence="2">
    <location>
        <begin position="118"/>
        <end position="156"/>
    </location>
</feature>
<comment type="caution">
    <text evidence="3">The sequence shown here is derived from an EMBL/GenBank/DDBJ whole genome shotgun (WGS) entry which is preliminary data.</text>
</comment>
<evidence type="ECO:0000256" key="1">
    <source>
        <dbReference type="PROSITE-ProRule" id="PRU00076"/>
    </source>
</evidence>
<proteinExistence type="predicted"/>
<dbReference type="InterPro" id="IPR051830">
    <property type="entry name" value="NOTCH_homolog"/>
</dbReference>
<keyword evidence="1" id="KW-1015">Disulfide bond</keyword>
<dbReference type="PANTHER" id="PTHR24033">
    <property type="entry name" value="EGF-LIKE DOMAIN-CONTAINING PROTEIN"/>
    <property type="match status" value="1"/>
</dbReference>
<evidence type="ECO:0000259" key="2">
    <source>
        <dbReference type="PROSITE" id="PS50026"/>
    </source>
</evidence>